<dbReference type="Pfam" id="PF08904">
    <property type="entry name" value="EipB_like"/>
    <property type="match status" value="1"/>
</dbReference>
<sequence length="366" mass="39256">MTSPTLRRPPPPEGSCAGRKGAPSSGLFFAGRDTVVLRIPLVSRRDSPPYLDPQRPNGGIPNARTAEYATPERRNTQATGLVLREAGMRTRAQASVLAKSLLAIGALLLAPAPTWAGPIHLVPHEATYDLSLSRAEPGGVVGARGEMSYKLEGTCTGWTMETRTALTLNYAEGNEVETLWEFVAFEARDGSDYTFFIRNTHNGAVQEVLEGAAALNGVPPVGSARFRKPRPDSVSLPSGTLFPNAHTIAILEAARKGERFIGRPVFDGGSEEGPSLVSAAIGAPLAADPKSAKVDDLLKTPSWRMSIAFFPPPSTTEGESGEGTPSYEVNVRYHDNGVAQDMIQDFGFFSLTSRLRTLKRLPEPDC</sequence>
<dbReference type="HOGENOM" id="CLU_064490_1_0_5"/>
<evidence type="ECO:0000313" key="3">
    <source>
        <dbReference type="Proteomes" id="UP000033220"/>
    </source>
</evidence>
<reference evidence="2 3" key="1">
    <citation type="submission" date="2012-02" db="EMBL/GenBank/DDBJ databases">
        <title>Shotgun genome sequence of Phaeospirillum photometricum DSM 122.</title>
        <authorList>
            <person name="Duquesne K."/>
            <person name="Sturgis J."/>
        </authorList>
    </citation>
    <scope>NUCLEOTIDE SEQUENCE [LARGE SCALE GENOMIC DNA]</scope>
    <source>
        <strain evidence="3">DSM122</strain>
    </source>
</reference>
<dbReference type="STRING" id="1150469.RSPPHO_00440"/>
<feature type="region of interest" description="Disordered" evidence="1">
    <location>
        <begin position="1"/>
        <end position="25"/>
    </location>
</feature>
<accession>H6SNZ4</accession>
<gene>
    <name evidence="2" type="ORF">RSPPHO_00440</name>
</gene>
<dbReference type="AlphaFoldDB" id="H6SNZ4"/>
<dbReference type="KEGG" id="rpm:RSPPHO_00440"/>
<organism evidence="2 3">
    <name type="scientific">Pararhodospirillum photometricum DSM 122</name>
    <dbReference type="NCBI Taxonomy" id="1150469"/>
    <lineage>
        <taxon>Bacteria</taxon>
        <taxon>Pseudomonadati</taxon>
        <taxon>Pseudomonadota</taxon>
        <taxon>Alphaproteobacteria</taxon>
        <taxon>Rhodospirillales</taxon>
        <taxon>Rhodospirillaceae</taxon>
        <taxon>Pararhodospirillum</taxon>
    </lineage>
</organism>
<keyword evidence="3" id="KW-1185">Reference proteome</keyword>
<protein>
    <recommendedName>
        <fullName evidence="4">DUF1849 family protein</fullName>
    </recommendedName>
</protein>
<dbReference type="InterPro" id="IPR015000">
    <property type="entry name" value="EipB-like"/>
</dbReference>
<dbReference type="PATRIC" id="fig|1150469.3.peg.517"/>
<evidence type="ECO:0008006" key="4">
    <source>
        <dbReference type="Google" id="ProtNLM"/>
    </source>
</evidence>
<dbReference type="eggNOG" id="ENOG502ZXPR">
    <property type="taxonomic scope" value="Bacteria"/>
</dbReference>
<name>H6SNZ4_PARPM</name>
<dbReference type="EMBL" id="HE663493">
    <property type="protein sequence ID" value="CCG07066.1"/>
    <property type="molecule type" value="Genomic_DNA"/>
</dbReference>
<proteinExistence type="predicted"/>
<evidence type="ECO:0000256" key="1">
    <source>
        <dbReference type="SAM" id="MobiDB-lite"/>
    </source>
</evidence>
<feature type="region of interest" description="Disordered" evidence="1">
    <location>
        <begin position="46"/>
        <end position="70"/>
    </location>
</feature>
<evidence type="ECO:0000313" key="2">
    <source>
        <dbReference type="EMBL" id="CCG07066.1"/>
    </source>
</evidence>
<dbReference type="Proteomes" id="UP000033220">
    <property type="component" value="Chromosome DSM 122"/>
</dbReference>